<keyword evidence="1" id="KW-0175">Coiled coil</keyword>
<reference evidence="3 4" key="1">
    <citation type="journal article" date="2023" name="Commun. Biol.">
        <title>Genome analysis of Parmales, the sister group of diatoms, reveals the evolutionary specialization of diatoms from phago-mixotrophs to photoautotrophs.</title>
        <authorList>
            <person name="Ban H."/>
            <person name="Sato S."/>
            <person name="Yoshikawa S."/>
            <person name="Yamada K."/>
            <person name="Nakamura Y."/>
            <person name="Ichinomiya M."/>
            <person name="Sato N."/>
            <person name="Blanc-Mathieu R."/>
            <person name="Endo H."/>
            <person name="Kuwata A."/>
            <person name="Ogata H."/>
        </authorList>
    </citation>
    <scope>NUCLEOTIDE SEQUENCE [LARGE SCALE GENOMIC DNA]</scope>
</reference>
<organism evidence="3 4">
    <name type="scientific">Tetraparma gracilis</name>
    <dbReference type="NCBI Taxonomy" id="2962635"/>
    <lineage>
        <taxon>Eukaryota</taxon>
        <taxon>Sar</taxon>
        <taxon>Stramenopiles</taxon>
        <taxon>Ochrophyta</taxon>
        <taxon>Bolidophyceae</taxon>
        <taxon>Parmales</taxon>
        <taxon>Triparmaceae</taxon>
        <taxon>Tetraparma</taxon>
    </lineage>
</organism>
<feature type="region of interest" description="Disordered" evidence="2">
    <location>
        <begin position="106"/>
        <end position="174"/>
    </location>
</feature>
<feature type="coiled-coil region" evidence="1">
    <location>
        <begin position="388"/>
        <end position="437"/>
    </location>
</feature>
<name>A0ABQ6MR35_9STRA</name>
<feature type="region of interest" description="Disordered" evidence="2">
    <location>
        <begin position="636"/>
        <end position="666"/>
    </location>
</feature>
<feature type="compositionally biased region" description="Gly residues" evidence="2">
    <location>
        <begin position="642"/>
        <end position="651"/>
    </location>
</feature>
<evidence type="ECO:0008006" key="5">
    <source>
        <dbReference type="Google" id="ProtNLM"/>
    </source>
</evidence>
<proteinExistence type="predicted"/>
<feature type="compositionally biased region" description="Low complexity" evidence="2">
    <location>
        <begin position="122"/>
        <end position="144"/>
    </location>
</feature>
<feature type="compositionally biased region" description="Pro residues" evidence="2">
    <location>
        <begin position="145"/>
        <end position="161"/>
    </location>
</feature>
<feature type="coiled-coil region" evidence="1">
    <location>
        <begin position="279"/>
        <end position="344"/>
    </location>
</feature>
<dbReference type="PANTHER" id="PTHR18947:SF28">
    <property type="entry name" value="GIRDIN, ISOFORM A"/>
    <property type="match status" value="1"/>
</dbReference>
<protein>
    <recommendedName>
        <fullName evidence="5">Hook C-terminal domain-containing protein</fullName>
    </recommendedName>
</protein>
<dbReference type="PANTHER" id="PTHR18947">
    <property type="entry name" value="HOOK PROTEINS"/>
    <property type="match status" value="1"/>
</dbReference>
<keyword evidence="4" id="KW-1185">Reference proteome</keyword>
<evidence type="ECO:0000256" key="2">
    <source>
        <dbReference type="SAM" id="MobiDB-lite"/>
    </source>
</evidence>
<evidence type="ECO:0000256" key="1">
    <source>
        <dbReference type="SAM" id="Coils"/>
    </source>
</evidence>
<feature type="region of interest" description="Disordered" evidence="2">
    <location>
        <begin position="728"/>
        <end position="782"/>
    </location>
</feature>
<sequence>MAPLPPPLLAWLCSFPSPPPGLPLLDGRSCSPPPSEQLAFFASLADLCTAPDPNPDPFPAGQTLHASLCALLCGAVRAGNPNKNELVKAIMSLDNKCQAALMQIISGSQSGSQSPSSPQPASPAQSTPSKTPTKPLLGTPETPFSSPPPRPLLSTPSPSPPASNKALAAERERSAALQKELDSLRQRHAAESMAVDITQLEAHEALVEGLRLELGKAKAENASLRPLREENEGLAATLATLRDDLDVATHSSAKLPAVELQLASALQRLEALLPMKQQLEELQGKHAGTLDELLRVEKEAATLPKLKKQLDEYRKKASEVEIEREGLESELAHLKKLAAAVQKQNAVLAADNNSNIQEAAALQQLLVDSYGCDDAGLVELGGGLSELNPAVEEELKRLRGDNEALRAAASAENAERVGKLEDEVDDLKRKGDGYKSKWEEEKDGRAKDVAKLKGVVQTKESELRCAAEDLKRTRGEAADLGRAVEKSKARLEEVRGELELQLGTQKAKFEAGLGLVRAGLEAIADEVRGELGDAREEMDAYKKSHSYDNEALAKKQKEYKHKMSVAESKIEQLEDEVEQLGKERRAAIIQASASREENEKLRKQGASMMGAENDLDAQYEALQTEYTVLLEENKKMKEEGGGEGLGAGAGRAGRRRGGGGASVDSLKSLTDSYEAKIAALNEERRELVMNSSSAAKNLQLAETKAWQLDGQVRGLQEEIRTLKLDLARAGGGDVDKENAQSNRGEETGADVAKAPTPSLLDSVQSVAIGEGAAEGQPECKQS</sequence>
<gene>
    <name evidence="3" type="ORF">TeGR_g13151</name>
</gene>
<dbReference type="EMBL" id="BRYB01000464">
    <property type="protein sequence ID" value="GMI30432.1"/>
    <property type="molecule type" value="Genomic_DNA"/>
</dbReference>
<feature type="compositionally biased region" description="Low complexity" evidence="2">
    <location>
        <begin position="106"/>
        <end position="116"/>
    </location>
</feature>
<accession>A0ABQ6MR35</accession>
<evidence type="ECO:0000313" key="4">
    <source>
        <dbReference type="Proteomes" id="UP001165060"/>
    </source>
</evidence>
<evidence type="ECO:0000313" key="3">
    <source>
        <dbReference type="EMBL" id="GMI30432.1"/>
    </source>
</evidence>
<feature type="compositionally biased region" description="Basic and acidic residues" evidence="2">
    <location>
        <begin position="733"/>
        <end position="746"/>
    </location>
</feature>
<dbReference type="Proteomes" id="UP001165060">
    <property type="component" value="Unassembled WGS sequence"/>
</dbReference>
<comment type="caution">
    <text evidence="3">The sequence shown here is derived from an EMBL/GenBank/DDBJ whole genome shotgun (WGS) entry which is preliminary data.</text>
</comment>